<name>A0A8H6HTS4_9AGAR</name>
<gene>
    <name evidence="2" type="ORF">DFP72DRAFT_850547</name>
</gene>
<reference evidence="2 3" key="1">
    <citation type="submission" date="2020-07" db="EMBL/GenBank/DDBJ databases">
        <title>Comparative genomics of pyrophilous fungi reveals a link between fire events and developmental genes.</title>
        <authorList>
            <consortium name="DOE Joint Genome Institute"/>
            <person name="Steindorff A.S."/>
            <person name="Carver A."/>
            <person name="Calhoun S."/>
            <person name="Stillman K."/>
            <person name="Liu H."/>
            <person name="Lipzen A."/>
            <person name="Pangilinan J."/>
            <person name="Labutti K."/>
            <person name="Bruns T.D."/>
            <person name="Grigoriev I.V."/>
        </authorList>
    </citation>
    <scope>NUCLEOTIDE SEQUENCE [LARGE SCALE GENOMIC DNA]</scope>
    <source>
        <strain evidence="2 3">CBS 144469</strain>
    </source>
</reference>
<accession>A0A8H6HTS4</accession>
<comment type="caution">
    <text evidence="2">The sequence shown here is derived from an EMBL/GenBank/DDBJ whole genome shotgun (WGS) entry which is preliminary data.</text>
</comment>
<dbReference type="EMBL" id="JACGCI010000048">
    <property type="protein sequence ID" value="KAF6751718.1"/>
    <property type="molecule type" value="Genomic_DNA"/>
</dbReference>
<keyword evidence="3" id="KW-1185">Reference proteome</keyword>
<evidence type="ECO:0000313" key="2">
    <source>
        <dbReference type="EMBL" id="KAF6751718.1"/>
    </source>
</evidence>
<proteinExistence type="predicted"/>
<protein>
    <submittedName>
        <fullName evidence="2">Uncharacterized protein</fullName>
    </submittedName>
</protein>
<feature type="transmembrane region" description="Helical" evidence="1">
    <location>
        <begin position="154"/>
        <end position="173"/>
    </location>
</feature>
<evidence type="ECO:0000256" key="1">
    <source>
        <dbReference type="SAM" id="Phobius"/>
    </source>
</evidence>
<dbReference type="Proteomes" id="UP000521943">
    <property type="component" value="Unassembled WGS sequence"/>
</dbReference>
<organism evidence="2 3">
    <name type="scientific">Ephemerocybe angulata</name>
    <dbReference type="NCBI Taxonomy" id="980116"/>
    <lineage>
        <taxon>Eukaryota</taxon>
        <taxon>Fungi</taxon>
        <taxon>Dikarya</taxon>
        <taxon>Basidiomycota</taxon>
        <taxon>Agaricomycotina</taxon>
        <taxon>Agaricomycetes</taxon>
        <taxon>Agaricomycetidae</taxon>
        <taxon>Agaricales</taxon>
        <taxon>Agaricineae</taxon>
        <taxon>Psathyrellaceae</taxon>
        <taxon>Ephemerocybe</taxon>
    </lineage>
</organism>
<keyword evidence="1" id="KW-0812">Transmembrane</keyword>
<dbReference type="AlphaFoldDB" id="A0A8H6HTS4"/>
<keyword evidence="1" id="KW-1133">Transmembrane helix</keyword>
<sequence>MLTLMKRWPYKKQLTYLEVSTLVLESGKAFQVHRPVEKRMSVIREKSIKKRGWVGTGREGLASGYKNLTPYGHVGTVTRVGNSLDPPKAALRSGFSCEAYRYVPLQKLAETETYNAEEQSSMFVRTDVSDPRRAVISRFGPLAPRLPNGAACSFLILCWYASAFGGGAILVCSRRKADPKRKRAGGEDHQALQDIKGYRLPNGDGQPHGWKWLIKQEGGYPTEFEMKEPDALQPVVAGAS</sequence>
<evidence type="ECO:0000313" key="3">
    <source>
        <dbReference type="Proteomes" id="UP000521943"/>
    </source>
</evidence>
<keyword evidence="1" id="KW-0472">Membrane</keyword>